<evidence type="ECO:0000313" key="3">
    <source>
        <dbReference type="Proteomes" id="UP001165090"/>
    </source>
</evidence>
<accession>A0ABQ5RPK6</accession>
<feature type="region of interest" description="Disordered" evidence="1">
    <location>
        <begin position="1798"/>
        <end position="1817"/>
    </location>
</feature>
<feature type="region of interest" description="Disordered" evidence="1">
    <location>
        <begin position="1280"/>
        <end position="1302"/>
    </location>
</feature>
<name>A0ABQ5RPK6_9CHLO</name>
<dbReference type="Proteomes" id="UP001165090">
    <property type="component" value="Unassembled WGS sequence"/>
</dbReference>
<protein>
    <recommendedName>
        <fullName evidence="4">RRM domain-containing protein</fullName>
    </recommendedName>
</protein>
<evidence type="ECO:0000256" key="1">
    <source>
        <dbReference type="SAM" id="MobiDB-lite"/>
    </source>
</evidence>
<sequence>MVTGRLAAGTSLGTSARALTGWLETSRELSRELQITCNDACAFNAAPPSALESRRVLHSRAWTFNTSRYSAEHPWGGASKPSGGPLHSPAQQQRGGQRYLHVSSTCRTELLSEAVQHAGGNSGKLDRISELSELSALAKEWRNHFQLTIQRRRRQGVRAGCTDNTRALAMVTTPQEEGKHIPLSLIERTCILLDQHLGNTVFVPAERPRVRPTSHTLTTGGFPGDAEASIRHAAIEDLADIIASTAGCMLGDSRPLPPPSDLVRSLVASATAVAHNATWSQAAKMLQGFVHMGAVGKKYLDRMLSRIQRIHMAPEHIRVPRKGACRGGSARQREAVGVQLPLPTLSAGPAEAPSATARSLENETPSVVDSIGLLRSLSALHAVQAVTVSANIGGAMQRLILHLSSLLPRLPGPLPLLGLLRDVTSCRWRHDREPEFLRRIADYLCTRTPPDLPLLPDFSDTALRRSLKTPAANLDSNSVNAAMERITCDDDDVALARPQHLHALTLSQLVEVLDIYARAGVHHSDLMERGMDAVDRCLPMLLPSQAARVAEACARFSHHRPALMRRLALHVAAHLSLPPPPLSGAGDSPVVPEDVMATVAALTRCRVRDERFLDAAAAYALEHAGLLLAEAQAAKRRNLQTQLGVQLQEPVRAPVVLQDGSSLMSATITFAEVTGSRGRDVLGFGMATAVSELDASVSSQSTGASKRPEQEAVASDTMRQKRAVSGCGIEKPTRMAGVAESASASVLLPDAAARTGDGCSSEPHDFREVGGPQLKSAMLEPACAMDLAGGADDVTLLEALFMPPTSDPPMPLPQLAGLKPQQSFVSSSMGIDSTMKEQEQPSMPQRQLRAQDAVDTPAVGVWPTGLNTSPSDTSVGLVPADWEPIMTAGVAAKEKSRDLAMSITSKPFRAAPPHPAAIAADVRPERMSNAMDSSPRRVSFTRVAPDRTGLVIRRLSPALQPRALLDELLAVPDASIDLYYMPYDYAAVTRGRPGLGCAFVGVTSTEGVAALARRLQAGPVCGGAELAVLEYLPPANSDALLRALLNPASGYSPPRTDTTSRPMLLYVTGSLRGKVQPVEPKDVEIYDMRPAGDLHAQHSGSSQRMLERRAQEQQPEDPCDPISQFIAAAPEQTHPHAAEPQLQPVASTHAGTVHSQTHAYVNDNWKRCPPSPNVATLGLPLPLQGVDHHRPINGGQGTYESLPCLDGPAHSNVQLRLPQLLEVSQLALIAHSMAVSSYHPAGMLKSLGELMRILVQPALRDAHLAAAMLPAGDDKAISSQLGAAGAAPSSSTSPDDETPSMVYSTQRCHNLPALKSVLQTLHALAAQPCPDPIAFSELAEVCATALSAWVPLHKSYQQGADSAAAPQVYTRSNVESNGRGADVFLPGGGGGGGYSNSAAAPAAVLPPPDILDVHVRLLAQTLAAAADRGAVLYHPRLCDVAAALLRHRLWCLRMRAACALLQPLVRLRHAPARQLVAAMAPLLAQDSGRLSAPSLVDLAWSCARTDLRETDSGPGPVVRVLAARTRQLLQQLPTAGVVQMFWALAALGYDDHAAGGPAEAAAGATGRLGAGGLNIYWQLLQVLLQRYDISARDLLLLQEGMKLRRQQLQQQRLRMAAGVATNLTVDPEAVKGGEELMESFLHELLYRAGGTEVMAAAARPPTSVANKLQQAVPVEAALGSNTADATEGLLSTAAGSPSSTIAMVCAAVQPAAASHSVDAEQSCSFTAGVEETRLVAGTGLDPQSLPPLSAVPAPYSKLQSLPIAAAKTEAIKISHLMEGAGSLKDIQTRATLGCTRAGSSTHADVSGEDAGGGPTSVSLDLHSSWRTSTTPGAPDPVSRGGEYVGQCCDERKLDGLATGCSCSFRKGGVTSVHSSIDSGNGTGIGLVDLAVGSEQVGEEVLAVRGLLRQILIAWRGLHLEETGGVLMRLQVPDVVVARARGRATAAVAS</sequence>
<feature type="region of interest" description="Disordered" evidence="1">
    <location>
        <begin position="73"/>
        <end position="95"/>
    </location>
</feature>
<comment type="caution">
    <text evidence="2">The sequence shown here is derived from an EMBL/GenBank/DDBJ whole genome shotgun (WGS) entry which is preliminary data.</text>
</comment>
<evidence type="ECO:0008006" key="4">
    <source>
        <dbReference type="Google" id="ProtNLM"/>
    </source>
</evidence>
<evidence type="ECO:0000313" key="2">
    <source>
        <dbReference type="EMBL" id="GLI59239.1"/>
    </source>
</evidence>
<feature type="region of interest" description="Disordered" evidence="1">
    <location>
        <begin position="696"/>
        <end position="719"/>
    </location>
</feature>
<reference evidence="2 3" key="1">
    <citation type="journal article" date="2023" name="IScience">
        <title>Expanded male sex-determining region conserved during the evolution of homothallism in the green alga Volvox.</title>
        <authorList>
            <person name="Yamamoto K."/>
            <person name="Matsuzaki R."/>
            <person name="Mahakham W."/>
            <person name="Heman W."/>
            <person name="Sekimoto H."/>
            <person name="Kawachi M."/>
            <person name="Minakuchi Y."/>
            <person name="Toyoda A."/>
            <person name="Nozaki H."/>
        </authorList>
    </citation>
    <scope>NUCLEOTIDE SEQUENCE [LARGE SCALE GENOMIC DNA]</scope>
    <source>
        <strain evidence="2 3">NIES-4468</strain>
    </source>
</reference>
<proteinExistence type="predicted"/>
<organism evidence="2 3">
    <name type="scientific">Volvox africanus</name>
    <dbReference type="NCBI Taxonomy" id="51714"/>
    <lineage>
        <taxon>Eukaryota</taxon>
        <taxon>Viridiplantae</taxon>
        <taxon>Chlorophyta</taxon>
        <taxon>core chlorophytes</taxon>
        <taxon>Chlorophyceae</taxon>
        <taxon>CS clade</taxon>
        <taxon>Chlamydomonadales</taxon>
        <taxon>Volvocaceae</taxon>
        <taxon>Volvox</taxon>
    </lineage>
</organism>
<gene>
    <name evidence="2" type="ORF">VaNZ11_001084</name>
</gene>
<feature type="region of interest" description="Disordered" evidence="1">
    <location>
        <begin position="1093"/>
        <end position="1118"/>
    </location>
</feature>
<keyword evidence="3" id="KW-1185">Reference proteome</keyword>
<dbReference type="EMBL" id="BSDZ01000004">
    <property type="protein sequence ID" value="GLI59239.1"/>
    <property type="molecule type" value="Genomic_DNA"/>
</dbReference>
<feature type="compositionally biased region" description="Low complexity" evidence="1">
    <location>
        <begin position="1280"/>
        <end position="1293"/>
    </location>
</feature>